<dbReference type="OrthoDB" id="103403at2"/>
<dbReference type="AlphaFoldDB" id="A0A2N5EKI0"/>
<evidence type="ECO:0000313" key="6">
    <source>
        <dbReference type="EMBL" id="PLR47037.1"/>
    </source>
</evidence>
<evidence type="ECO:0000313" key="7">
    <source>
        <dbReference type="Proteomes" id="UP000234626"/>
    </source>
</evidence>
<feature type="transmembrane region" description="Helical" evidence="5">
    <location>
        <begin position="253"/>
        <end position="275"/>
    </location>
</feature>
<keyword evidence="3 5" id="KW-1133">Transmembrane helix</keyword>
<feature type="transmembrane region" description="Helical" evidence="5">
    <location>
        <begin position="111"/>
        <end position="134"/>
    </location>
</feature>
<feature type="transmembrane region" description="Helical" evidence="5">
    <location>
        <begin position="146"/>
        <end position="165"/>
    </location>
</feature>
<feature type="transmembrane region" description="Helical" evidence="5">
    <location>
        <begin position="215"/>
        <end position="233"/>
    </location>
</feature>
<keyword evidence="7" id="KW-1185">Reference proteome</keyword>
<dbReference type="GO" id="GO:0016020">
    <property type="term" value="C:membrane"/>
    <property type="evidence" value="ECO:0007669"/>
    <property type="project" value="UniProtKB-SubCell"/>
</dbReference>
<dbReference type="InterPro" id="IPR052556">
    <property type="entry name" value="PolySynth_Transporter"/>
</dbReference>
<feature type="transmembrane region" description="Helical" evidence="5">
    <location>
        <begin position="40"/>
        <end position="59"/>
    </location>
</feature>
<gene>
    <name evidence="6" type="ORF">CYR34_14945</name>
</gene>
<proteinExistence type="predicted"/>
<feature type="transmembrane region" description="Helical" evidence="5">
    <location>
        <begin position="361"/>
        <end position="379"/>
    </location>
</feature>
<dbReference type="Proteomes" id="UP000234626">
    <property type="component" value="Unassembled WGS sequence"/>
</dbReference>
<protein>
    <recommendedName>
        <fullName evidence="8">Polysaccharide biosynthesis protein</fullName>
    </recommendedName>
</protein>
<evidence type="ECO:0000256" key="1">
    <source>
        <dbReference type="ARBA" id="ARBA00004141"/>
    </source>
</evidence>
<dbReference type="PANTHER" id="PTHR43424:SF1">
    <property type="entry name" value="LOCUS PUTATIVE PROTEIN 1-RELATED"/>
    <property type="match status" value="1"/>
</dbReference>
<evidence type="ECO:0000256" key="4">
    <source>
        <dbReference type="ARBA" id="ARBA00023136"/>
    </source>
</evidence>
<comment type="caution">
    <text evidence="6">The sequence shown here is derived from an EMBL/GenBank/DDBJ whole genome shotgun (WGS) entry which is preliminary data.</text>
</comment>
<feature type="transmembrane region" description="Helical" evidence="5">
    <location>
        <begin position="12"/>
        <end position="34"/>
    </location>
</feature>
<feature type="transmembrane region" description="Helical" evidence="5">
    <location>
        <begin position="385"/>
        <end position="407"/>
    </location>
</feature>
<dbReference type="InterPro" id="IPR002797">
    <property type="entry name" value="Polysacc_synth"/>
</dbReference>
<reference evidence="6 7" key="1">
    <citation type="submission" date="2017-12" db="EMBL/GenBank/DDBJ databases">
        <title>Characterization of six clinical isolates of Enterochimera gen. nov., a novel genus of the Yersiniaciae family and the three species Enterochimera arupensis sp. nov., Enterochimera coloradensis sp. nov, and Enterochimera californica sp. nov.</title>
        <authorList>
            <person name="Rossi A."/>
            <person name="Fisher M."/>
        </authorList>
    </citation>
    <scope>NUCLEOTIDE SEQUENCE [LARGE SCALE GENOMIC DNA]</scope>
    <source>
        <strain evidence="6 7">2016Iso1</strain>
    </source>
</reference>
<feature type="transmembrane region" description="Helical" evidence="5">
    <location>
        <begin position="171"/>
        <end position="188"/>
    </location>
</feature>
<dbReference type="EMBL" id="PJZK01000016">
    <property type="protein sequence ID" value="PLR47037.1"/>
    <property type="molecule type" value="Genomic_DNA"/>
</dbReference>
<dbReference type="RefSeq" id="WP_101835455.1">
    <property type="nucleotide sequence ID" value="NZ_PJZK01000016.1"/>
</dbReference>
<name>A0A2N5EKI0_9GAMM</name>
<sequence length="427" mass="47689">MLIKLNNIARNAIWMMIEKVVAIFGLFFVTSYVARYIGPALFGELAFAMAIFQIVQVTAQMGSDNIIFKRTAKNVGSGVRLINGSFLLRLGLYVIVSTPILFYFYLQPSLISFLFAFAVCIAYLFSSLDVYAIYNNATLQSRVNTLSNMTGLATGLVVRYGIAWFELNPALLAVPIILTTAIPFIMRYRHFKRNSKAKELPVSVRNHAAHRYSHYLLMAGGAVVLSGISVSLYPRMNQFFISSVLGSYQLGIYSVALSLATSWSFVLTSVITSFYPSIYAEKNNRAALGQAAQLNWLILIVSGIITLIFFVTGEYLLSFLYGEAFKTAYVPMLILCLGTLFSSLGAVAYRFIIKYSGYRYLSVKTVFVLVLSLLTSYFLTRYYGLAGASLSFVLVEFFSLTLLNYFFNNGAILKMHLHTIGLGKWLK</sequence>
<evidence type="ECO:0000256" key="3">
    <source>
        <dbReference type="ARBA" id="ARBA00022989"/>
    </source>
</evidence>
<keyword evidence="4 5" id="KW-0472">Membrane</keyword>
<organism evidence="6 7">
    <name type="scientific">Chimaeribacter arupi</name>
    <dbReference type="NCBI Taxonomy" id="2060066"/>
    <lineage>
        <taxon>Bacteria</taxon>
        <taxon>Pseudomonadati</taxon>
        <taxon>Pseudomonadota</taxon>
        <taxon>Gammaproteobacteria</taxon>
        <taxon>Enterobacterales</taxon>
        <taxon>Yersiniaceae</taxon>
        <taxon>Chimaeribacter</taxon>
    </lineage>
</organism>
<feature type="transmembrane region" description="Helical" evidence="5">
    <location>
        <begin position="296"/>
        <end position="317"/>
    </location>
</feature>
<dbReference type="Pfam" id="PF01943">
    <property type="entry name" value="Polysacc_synt"/>
    <property type="match status" value="1"/>
</dbReference>
<feature type="transmembrane region" description="Helical" evidence="5">
    <location>
        <begin position="329"/>
        <end position="349"/>
    </location>
</feature>
<accession>A0A2N5EKI0</accession>
<evidence type="ECO:0008006" key="8">
    <source>
        <dbReference type="Google" id="ProtNLM"/>
    </source>
</evidence>
<keyword evidence="2 5" id="KW-0812">Transmembrane</keyword>
<comment type="subcellular location">
    <subcellularLocation>
        <location evidence="1">Membrane</location>
        <topology evidence="1">Multi-pass membrane protein</topology>
    </subcellularLocation>
</comment>
<dbReference type="PANTHER" id="PTHR43424">
    <property type="entry name" value="LOCUS PUTATIVE PROTEIN 1-RELATED"/>
    <property type="match status" value="1"/>
</dbReference>
<evidence type="ECO:0000256" key="2">
    <source>
        <dbReference type="ARBA" id="ARBA00022692"/>
    </source>
</evidence>
<feature type="transmembrane region" description="Helical" evidence="5">
    <location>
        <begin position="86"/>
        <end position="105"/>
    </location>
</feature>
<evidence type="ECO:0000256" key="5">
    <source>
        <dbReference type="SAM" id="Phobius"/>
    </source>
</evidence>